<accession>A0ABR5A3I3</accession>
<comment type="caution">
    <text evidence="1">The sequence shown here is derived from an EMBL/GenBank/DDBJ whole genome shotgun (WGS) entry which is preliminary data.</text>
</comment>
<dbReference type="InterPro" id="IPR029069">
    <property type="entry name" value="HotDog_dom_sf"/>
</dbReference>
<protein>
    <submittedName>
        <fullName evidence="1">Uncharacterized protein</fullName>
    </submittedName>
</protein>
<proteinExistence type="predicted"/>
<dbReference type="EMBL" id="JXAL01000020">
    <property type="protein sequence ID" value="KIL35570.1"/>
    <property type="molecule type" value="Genomic_DNA"/>
</dbReference>
<organism evidence="1 2">
    <name type="scientific">Cohnella kolymensis</name>
    <dbReference type="NCBI Taxonomy" id="1590652"/>
    <lineage>
        <taxon>Bacteria</taxon>
        <taxon>Bacillati</taxon>
        <taxon>Bacillota</taxon>
        <taxon>Bacilli</taxon>
        <taxon>Bacillales</taxon>
        <taxon>Paenibacillaceae</taxon>
        <taxon>Cohnella</taxon>
    </lineage>
</organism>
<evidence type="ECO:0000313" key="1">
    <source>
        <dbReference type="EMBL" id="KIL35570.1"/>
    </source>
</evidence>
<dbReference type="Proteomes" id="UP000054526">
    <property type="component" value="Unassembled WGS sequence"/>
</dbReference>
<keyword evidence="2" id="KW-1185">Reference proteome</keyword>
<gene>
    <name evidence="1" type="ORF">SD71_13040</name>
</gene>
<dbReference type="RefSeq" id="WP_041063895.1">
    <property type="nucleotide sequence ID" value="NZ_JXAL01000020.1"/>
</dbReference>
<evidence type="ECO:0000313" key="2">
    <source>
        <dbReference type="Proteomes" id="UP000054526"/>
    </source>
</evidence>
<sequence length="140" mass="15012">MKSIIFDLSLGDQKEDNVMFGEQEVSRFREMIGLPVSLPLTGAGGLVEPQLLAGRAFAGVADLCSGFPIVPIQQEVIFIESVRLGEQICLKAEVIDIEQSRGWITFSLEAVNSDGNAVMAGQIVVSFNDKGNAGKNAKRG</sequence>
<reference evidence="1 2" key="1">
    <citation type="submission" date="2014-12" db="EMBL/GenBank/DDBJ databases">
        <title>Draft genome sequence of Cohnella kolymensis strain B-2846.</title>
        <authorList>
            <person name="Karlyshev A.V."/>
            <person name="Kudryashova E.B."/>
        </authorList>
    </citation>
    <scope>NUCLEOTIDE SEQUENCE [LARGE SCALE GENOMIC DNA]</scope>
    <source>
        <strain evidence="1 2">VKM B-2846</strain>
    </source>
</reference>
<name>A0ABR5A3I3_9BACL</name>
<dbReference type="SUPFAM" id="SSF54637">
    <property type="entry name" value="Thioesterase/thiol ester dehydrase-isomerase"/>
    <property type="match status" value="1"/>
</dbReference>
<dbReference type="Gene3D" id="3.10.129.10">
    <property type="entry name" value="Hotdog Thioesterase"/>
    <property type="match status" value="1"/>
</dbReference>